<accession>A0ACB9Q6L1</accession>
<evidence type="ECO:0000313" key="2">
    <source>
        <dbReference type="Proteomes" id="UP000828941"/>
    </source>
</evidence>
<protein>
    <submittedName>
        <fullName evidence="1">Uncharacterized protein</fullName>
    </submittedName>
</protein>
<gene>
    <name evidence="1" type="ORF">L6164_000387</name>
</gene>
<evidence type="ECO:0000313" key="1">
    <source>
        <dbReference type="EMBL" id="KAI4356358.1"/>
    </source>
</evidence>
<sequence>MTTTTRTTLTMNPPMTKEVIAVIFLAGQDASLELAEMDYPKGMTFIYILDILVILFYICCQYNPRKAASVYQTRPAAQNYEPDRNNGEGSHKRTRRTSQHSWLRRTYFSY</sequence>
<organism evidence="1 2">
    <name type="scientific">Bauhinia variegata</name>
    <name type="common">Purple orchid tree</name>
    <name type="synonym">Phanera variegata</name>
    <dbReference type="NCBI Taxonomy" id="167791"/>
    <lineage>
        <taxon>Eukaryota</taxon>
        <taxon>Viridiplantae</taxon>
        <taxon>Streptophyta</taxon>
        <taxon>Embryophyta</taxon>
        <taxon>Tracheophyta</taxon>
        <taxon>Spermatophyta</taxon>
        <taxon>Magnoliopsida</taxon>
        <taxon>eudicotyledons</taxon>
        <taxon>Gunneridae</taxon>
        <taxon>Pentapetalae</taxon>
        <taxon>rosids</taxon>
        <taxon>fabids</taxon>
        <taxon>Fabales</taxon>
        <taxon>Fabaceae</taxon>
        <taxon>Cercidoideae</taxon>
        <taxon>Cercideae</taxon>
        <taxon>Bauhiniinae</taxon>
        <taxon>Bauhinia</taxon>
    </lineage>
</organism>
<reference evidence="1 2" key="1">
    <citation type="journal article" date="2022" name="DNA Res.">
        <title>Chromosomal-level genome assembly of the orchid tree Bauhinia variegata (Leguminosae; Cercidoideae) supports the allotetraploid origin hypothesis of Bauhinia.</title>
        <authorList>
            <person name="Zhong Y."/>
            <person name="Chen Y."/>
            <person name="Zheng D."/>
            <person name="Pang J."/>
            <person name="Liu Y."/>
            <person name="Luo S."/>
            <person name="Meng S."/>
            <person name="Qian L."/>
            <person name="Wei D."/>
            <person name="Dai S."/>
            <person name="Zhou R."/>
        </authorList>
    </citation>
    <scope>NUCLEOTIDE SEQUENCE [LARGE SCALE GENOMIC DNA]</scope>
    <source>
        <strain evidence="1">BV-YZ2020</strain>
    </source>
</reference>
<comment type="caution">
    <text evidence="1">The sequence shown here is derived from an EMBL/GenBank/DDBJ whole genome shotgun (WGS) entry which is preliminary data.</text>
</comment>
<name>A0ACB9Q6L1_BAUVA</name>
<proteinExistence type="predicted"/>
<dbReference type="EMBL" id="CM039426">
    <property type="protein sequence ID" value="KAI4356358.1"/>
    <property type="molecule type" value="Genomic_DNA"/>
</dbReference>
<keyword evidence="2" id="KW-1185">Reference proteome</keyword>
<dbReference type="Proteomes" id="UP000828941">
    <property type="component" value="Chromosome 1"/>
</dbReference>